<dbReference type="OMA" id="HYILAEG"/>
<dbReference type="InterPro" id="IPR011990">
    <property type="entry name" value="TPR-like_helical_dom_sf"/>
</dbReference>
<dbReference type="InterPro" id="IPR027417">
    <property type="entry name" value="P-loop_NTPase"/>
</dbReference>
<dbReference type="Gene3D" id="3.40.50.300">
    <property type="entry name" value="P-loop containing nucleotide triphosphate hydrolases"/>
    <property type="match status" value="1"/>
</dbReference>
<evidence type="ECO:0000313" key="3">
    <source>
        <dbReference type="Proteomes" id="UP000016922"/>
    </source>
</evidence>
<organism evidence="2 3">
    <name type="scientific">Glarea lozoyensis (strain ATCC 20868 / MF5171)</name>
    <dbReference type="NCBI Taxonomy" id="1116229"/>
    <lineage>
        <taxon>Eukaryota</taxon>
        <taxon>Fungi</taxon>
        <taxon>Dikarya</taxon>
        <taxon>Ascomycota</taxon>
        <taxon>Pezizomycotina</taxon>
        <taxon>Leotiomycetes</taxon>
        <taxon>Helotiales</taxon>
        <taxon>Helotiaceae</taxon>
        <taxon>Glarea</taxon>
    </lineage>
</organism>
<dbReference type="KEGG" id="glz:GLAREA_04283"/>
<dbReference type="PANTHER" id="PTHR46082:SF6">
    <property type="entry name" value="AAA+ ATPASE DOMAIN-CONTAINING PROTEIN-RELATED"/>
    <property type="match status" value="1"/>
</dbReference>
<accession>S3CLW1</accession>
<dbReference type="InterPro" id="IPR053137">
    <property type="entry name" value="NLR-like"/>
</dbReference>
<dbReference type="RefSeq" id="XP_008084851.1">
    <property type="nucleotide sequence ID" value="XM_008086660.1"/>
</dbReference>
<dbReference type="GeneID" id="19463338"/>
<dbReference type="GO" id="GO:0043531">
    <property type="term" value="F:ADP binding"/>
    <property type="evidence" value="ECO:0007669"/>
    <property type="project" value="InterPro"/>
</dbReference>
<dbReference type="SUPFAM" id="SSF48452">
    <property type="entry name" value="TPR-like"/>
    <property type="match status" value="3"/>
</dbReference>
<reference evidence="2 3" key="1">
    <citation type="journal article" date="2013" name="BMC Genomics">
        <title>Genomics-driven discovery of the pneumocandin biosynthetic gene cluster in the fungus Glarea lozoyensis.</title>
        <authorList>
            <person name="Chen L."/>
            <person name="Yue Q."/>
            <person name="Zhang X."/>
            <person name="Xiang M."/>
            <person name="Wang C."/>
            <person name="Li S."/>
            <person name="Che Y."/>
            <person name="Ortiz-Lopez F.J."/>
            <person name="Bills G.F."/>
            <person name="Liu X."/>
            <person name="An Z."/>
        </authorList>
    </citation>
    <scope>NUCLEOTIDE SEQUENCE [LARGE SCALE GENOMIC DNA]</scope>
    <source>
        <strain evidence="3">ATCC 20868 / MF5171</strain>
    </source>
</reference>
<name>S3CLW1_GLAL2</name>
<dbReference type="Pfam" id="PF13424">
    <property type="entry name" value="TPR_12"/>
    <property type="match status" value="3"/>
</dbReference>
<dbReference type="Pfam" id="PF13374">
    <property type="entry name" value="TPR_10"/>
    <property type="match status" value="1"/>
</dbReference>
<keyword evidence="2" id="KW-0378">Hydrolase</keyword>
<dbReference type="InterPro" id="IPR002182">
    <property type="entry name" value="NB-ARC"/>
</dbReference>
<dbReference type="AlphaFoldDB" id="S3CLW1"/>
<dbReference type="HOGENOM" id="CLU_003497_0_0_1"/>
<evidence type="ECO:0000259" key="1">
    <source>
        <dbReference type="Pfam" id="PF00931"/>
    </source>
</evidence>
<dbReference type="GO" id="GO:0016787">
    <property type="term" value="F:hydrolase activity"/>
    <property type="evidence" value="ECO:0007669"/>
    <property type="project" value="UniProtKB-KW"/>
</dbReference>
<evidence type="ECO:0000313" key="2">
    <source>
        <dbReference type="EMBL" id="EPE27492.1"/>
    </source>
</evidence>
<dbReference type="eggNOG" id="KOG1840">
    <property type="taxonomic scope" value="Eukaryota"/>
</dbReference>
<dbReference type="SUPFAM" id="SSF52540">
    <property type="entry name" value="P-loop containing nucleoside triphosphate hydrolases"/>
    <property type="match status" value="1"/>
</dbReference>
<dbReference type="OrthoDB" id="1658288at2759"/>
<sequence>MSSLNDILIRRAPAENDKEWKRSFKAVASLFYDKEIATISASLSQSLAAINQYQGAYTAATTGTILRKLTAAVAAVPEKNVTEKNTSSTHFVVPIVWSDEFTGRKEILKKIELLMENDEQHRRIAMIGLGGVGKTRVMLQYAYRFKDTTTSVLWIHASSISRVNKACLEIAKAVKFSRWDDPKSDKLELVREWLESPESGKWLLFLDNADDFDLLFGAGRLAKFLPRSNHGAILMTTRDARVGMEFAKQKCITLGALTNDESTELLRSRLGDSEESLEHLQNLGEELCGIPLALVQASSFIKQNYLTIPDYLELYRASDLDKIELLSEDFDDEIRDSESRNPVATTWSVSFDYIRKRDPLAAEMLSIMSTLDSQAIPESLLNFGSNKIKFQKALVTLQAFALVSARSDGFSWEGRKERLFDLHRLVRLAMRSWLNHHEELESHTAKALSIMAQRFTDGDWETRGKWSSYLPHAAVLLASEHFEALDDSYNDPVSHDNESGTLNHRPEGIVCQICAASLLTILATCHYTIGKPSLSLNEAEKAYRIRRNLLGENHVDTLAVLDLIAKPAKDLYLFDRAVEVCQLAIKGKTDTLGPDHPSTLRSYAYLGITYRPMGRLHEAKKYGTHALEHRRKHLGKDHPDTLISMGYVATVTRALGDYPAAIKIETEKFDAWTKLQGPSHPVRLEAMAELAWAHACQGNYNQAAQLMSHSVNAQLELHGSKHFFTMWSMANMAVILGMQGKYAEAEELCERVLELRTKYMGVSHPFRYVSKLYLAWLYNETGRYQEAEAIEREVLVFQQGFYGGKGNHDVLLTESQLASTLTYLGNHEEANKIKSDVLEIRMKSTGARHPVTLRCKSTLGLTCMHLGEFATSESLLVDAWENQKEVLGEGHPETITTVHRIAGLRERQGRHEEAQKLCEIVVEASVRALGEMHPRTRARVADLGRFDEFLKHENVFDDKFQVEGPDPTEAVNRLLAVVGISDS</sequence>
<dbReference type="SMART" id="SM00028">
    <property type="entry name" value="TPR"/>
    <property type="match status" value="4"/>
</dbReference>
<proteinExistence type="predicted"/>
<protein>
    <submittedName>
        <fullName evidence="2">p-loop containing nucleoside triphosphate hydrolase</fullName>
    </submittedName>
</protein>
<dbReference type="PANTHER" id="PTHR46082">
    <property type="entry name" value="ATP/GTP-BINDING PROTEIN-RELATED"/>
    <property type="match status" value="1"/>
</dbReference>
<dbReference type="InterPro" id="IPR019734">
    <property type="entry name" value="TPR_rpt"/>
</dbReference>
<gene>
    <name evidence="2" type="ORF">GLAREA_04283</name>
</gene>
<dbReference type="STRING" id="1116229.S3CLW1"/>
<dbReference type="Pfam" id="PF00931">
    <property type="entry name" value="NB-ARC"/>
    <property type="match status" value="1"/>
</dbReference>
<feature type="domain" description="NB-ARC" evidence="1">
    <location>
        <begin position="111"/>
        <end position="270"/>
    </location>
</feature>
<dbReference type="EMBL" id="KE145369">
    <property type="protein sequence ID" value="EPE27492.1"/>
    <property type="molecule type" value="Genomic_DNA"/>
</dbReference>
<dbReference type="Gene3D" id="1.25.40.10">
    <property type="entry name" value="Tetratricopeptide repeat domain"/>
    <property type="match status" value="3"/>
</dbReference>
<dbReference type="Proteomes" id="UP000016922">
    <property type="component" value="Unassembled WGS sequence"/>
</dbReference>
<keyword evidence="3" id="KW-1185">Reference proteome</keyword>